<proteinExistence type="predicted"/>
<dbReference type="EMBL" id="BSXU01004513">
    <property type="protein sequence ID" value="GMG44896.1"/>
    <property type="molecule type" value="Genomic_DNA"/>
</dbReference>
<organism evidence="1 2">
    <name type="scientific">Ambrosiozyma monospora</name>
    <name type="common">Yeast</name>
    <name type="synonym">Endomycopsis monosporus</name>
    <dbReference type="NCBI Taxonomy" id="43982"/>
    <lineage>
        <taxon>Eukaryota</taxon>
        <taxon>Fungi</taxon>
        <taxon>Dikarya</taxon>
        <taxon>Ascomycota</taxon>
        <taxon>Saccharomycotina</taxon>
        <taxon>Pichiomycetes</taxon>
        <taxon>Pichiales</taxon>
        <taxon>Pichiaceae</taxon>
        <taxon>Ambrosiozyma</taxon>
    </lineage>
</organism>
<sequence length="565" mass="64573">MDNTYKCEFGIKLSDFVRNCVLGLDDNEDISTFSEMLLQVLVQNKLAFDAARFYVAYGLLEGLEKKHLLVLGPSHINLLYSLFEGKAEGHILDTAISTINLKLLLHIDTEKVGLLSYFESLSYFVQQKDYKVYYENEEFFLEYLNMNFGLQEVIQFFQANSKRFDQEQFIVVLSNLIQNKVSISSLVPFVLGYSRPEQLLINIVNCELAFSDLLLEPLIVSGIERIITAMAQGSKDLPKCVYSDSAKLVANEDLFNDDFWMSFDITDLFESVVDDLNTSKDEVKLSYAISQFQFIANCVPKLIFNETFSLTIDQLAQTLQTAFASQPRGGDKTFYKSKDLFYGLVLSIIAQLLKINVVDSKIKFQILEISESVLTKSEYHCHLQNVNLLSQLIEINGSKFDSDDVSALIGILEEMWDMLIVDRLILSQKDLHQAFIRLLLNKTLLKISITNESINERIFKIADDIVSKSYGRKALLPVLFKRVSEYQLQDNSDFEKSTWLAKLLVRGAFLLQNIMNVFKLDIIIAGIYDKDLNLSGIPLYKQAYGDPEVSYKIYINVITASVKYW</sequence>
<keyword evidence="2" id="KW-1185">Reference proteome</keyword>
<comment type="caution">
    <text evidence="1">The sequence shown here is derived from an EMBL/GenBank/DDBJ whole genome shotgun (WGS) entry which is preliminary data.</text>
</comment>
<evidence type="ECO:0000313" key="2">
    <source>
        <dbReference type="Proteomes" id="UP001165063"/>
    </source>
</evidence>
<dbReference type="AlphaFoldDB" id="A0A9W7DJ20"/>
<name>A0A9W7DJ20_AMBMO</name>
<protein>
    <submittedName>
        <fullName evidence="1">Unnamed protein product</fullName>
    </submittedName>
</protein>
<evidence type="ECO:0000313" key="1">
    <source>
        <dbReference type="EMBL" id="GMG44896.1"/>
    </source>
</evidence>
<reference evidence="1" key="1">
    <citation type="submission" date="2023-04" db="EMBL/GenBank/DDBJ databases">
        <title>Ambrosiozyma monospora NBRC 1965.</title>
        <authorList>
            <person name="Ichikawa N."/>
            <person name="Sato H."/>
            <person name="Tonouchi N."/>
        </authorList>
    </citation>
    <scope>NUCLEOTIDE SEQUENCE</scope>
    <source>
        <strain evidence="1">NBRC 1965</strain>
    </source>
</reference>
<gene>
    <name evidence="1" type="ORF">Amon01_000678800</name>
</gene>
<dbReference type="Proteomes" id="UP001165063">
    <property type="component" value="Unassembled WGS sequence"/>
</dbReference>
<accession>A0A9W7DJ20</accession>